<dbReference type="PANTHER" id="PTHR21015">
    <property type="entry name" value="UDP-N-ACETYLGLUCOSAMINE--N-ACETYLMURAMYL-(PENTAPEPTIDE) PYROPHOSPHORYL-UNDECAPRENOL N-ACETYLGLUCOSAMINE TRANSFERASE 1"/>
    <property type="match status" value="1"/>
</dbReference>
<keyword evidence="14" id="KW-1185">Reference proteome</keyword>
<dbReference type="Proteomes" id="UP000054736">
    <property type="component" value="Unassembled WGS sequence"/>
</dbReference>
<dbReference type="GO" id="GO:0071555">
    <property type="term" value="P:cell wall organization"/>
    <property type="evidence" value="ECO:0007669"/>
    <property type="project" value="UniProtKB-KW"/>
</dbReference>
<evidence type="ECO:0000256" key="7">
    <source>
        <dbReference type="ARBA" id="ARBA00023136"/>
    </source>
</evidence>
<comment type="pathway">
    <text evidence="10">Cell wall biogenesis; peptidoglycan biosynthesis.</text>
</comment>
<dbReference type="RefSeq" id="WP_058496868.1">
    <property type="nucleotide sequence ID" value="NZ_CAAAIU010000008.1"/>
</dbReference>
<keyword evidence="7 10" id="KW-0472">Membrane</keyword>
<feature type="binding site" evidence="10">
    <location>
        <position position="292"/>
    </location>
    <ligand>
        <name>UDP-N-acetyl-alpha-D-glucosamine</name>
        <dbReference type="ChEBI" id="CHEBI:57705"/>
    </ligand>
</feature>
<feature type="binding site" evidence="10">
    <location>
        <begin position="12"/>
        <end position="14"/>
    </location>
    <ligand>
        <name>UDP-N-acetyl-alpha-D-glucosamine</name>
        <dbReference type="ChEBI" id="CHEBI:57705"/>
    </ligand>
</feature>
<feature type="domain" description="Glycosyl transferase family 28 C-terminal" evidence="12">
    <location>
        <begin position="191"/>
        <end position="340"/>
    </location>
</feature>
<dbReference type="CDD" id="cd03785">
    <property type="entry name" value="GT28_MurG"/>
    <property type="match status" value="1"/>
</dbReference>
<keyword evidence="3 10" id="KW-0328">Glycosyltransferase</keyword>
<evidence type="ECO:0000313" key="14">
    <source>
        <dbReference type="Proteomes" id="UP000054736"/>
    </source>
</evidence>
<dbReference type="GO" id="GO:0009252">
    <property type="term" value="P:peptidoglycan biosynthetic process"/>
    <property type="evidence" value="ECO:0007669"/>
    <property type="project" value="UniProtKB-UniRule"/>
</dbReference>
<comment type="catalytic activity">
    <reaction evidence="10">
        <text>di-trans,octa-cis-undecaprenyl diphospho-N-acetyl-alpha-D-muramoyl-L-alanyl-D-glutamyl-meso-2,6-diaminopimeloyl-D-alanyl-D-alanine + UDP-N-acetyl-alpha-D-glucosamine = di-trans,octa-cis-undecaprenyl diphospho-[N-acetyl-alpha-D-glucosaminyl-(1-&gt;4)]-N-acetyl-alpha-D-muramoyl-L-alanyl-D-glutamyl-meso-2,6-diaminopimeloyl-D-alanyl-D-alanine + UDP + H(+)</text>
        <dbReference type="Rhea" id="RHEA:31227"/>
        <dbReference type="ChEBI" id="CHEBI:15378"/>
        <dbReference type="ChEBI" id="CHEBI:57705"/>
        <dbReference type="ChEBI" id="CHEBI:58223"/>
        <dbReference type="ChEBI" id="CHEBI:61387"/>
        <dbReference type="ChEBI" id="CHEBI:61388"/>
        <dbReference type="EC" id="2.4.1.227"/>
    </reaction>
</comment>
<dbReference type="Pfam" id="PF04101">
    <property type="entry name" value="Glyco_tran_28_C"/>
    <property type="match status" value="1"/>
</dbReference>
<keyword evidence="9 10" id="KW-0961">Cell wall biogenesis/degradation</keyword>
<feature type="binding site" evidence="10">
    <location>
        <position position="197"/>
    </location>
    <ligand>
        <name>UDP-N-acetyl-alpha-D-glucosamine</name>
        <dbReference type="ChEBI" id="CHEBI:57705"/>
    </ligand>
</feature>
<comment type="similarity">
    <text evidence="10">Belongs to the glycosyltransferase 28 family. MurG subfamily.</text>
</comment>
<evidence type="ECO:0000313" key="13">
    <source>
        <dbReference type="EMBL" id="KTC85419.1"/>
    </source>
</evidence>
<dbReference type="GO" id="GO:0005975">
    <property type="term" value="P:carbohydrate metabolic process"/>
    <property type="evidence" value="ECO:0007669"/>
    <property type="project" value="InterPro"/>
</dbReference>
<evidence type="ECO:0000256" key="6">
    <source>
        <dbReference type="ARBA" id="ARBA00022984"/>
    </source>
</evidence>
<evidence type="ECO:0000256" key="8">
    <source>
        <dbReference type="ARBA" id="ARBA00023306"/>
    </source>
</evidence>
<dbReference type="Gene3D" id="3.40.50.2000">
    <property type="entry name" value="Glycogen Phosphorylase B"/>
    <property type="match status" value="2"/>
</dbReference>
<keyword evidence="2 10" id="KW-0132">Cell division</keyword>
<dbReference type="OrthoDB" id="9808936at2"/>
<keyword evidence="1 10" id="KW-1003">Cell membrane</keyword>
<reference evidence="13 14" key="1">
    <citation type="submission" date="2015-11" db="EMBL/GenBank/DDBJ databases">
        <title>Genomic analysis of 38 Legionella species identifies large and diverse effector repertoires.</title>
        <authorList>
            <person name="Burstein D."/>
            <person name="Amaro F."/>
            <person name="Zusman T."/>
            <person name="Lifshitz Z."/>
            <person name="Cohen O."/>
            <person name="Gilbert J.A."/>
            <person name="Pupko T."/>
            <person name="Shuman H.A."/>
            <person name="Segal G."/>
        </authorList>
    </citation>
    <scope>NUCLEOTIDE SEQUENCE [LARGE SCALE GENOMIC DNA]</scope>
    <source>
        <strain evidence="13 14">ATCC 700990</strain>
    </source>
</reference>
<gene>
    <name evidence="10 13" type="primary">murG</name>
    <name evidence="13" type="ORF">Ldro_2591</name>
</gene>
<dbReference type="GO" id="GO:0050511">
    <property type="term" value="F:undecaprenyldiphospho-muramoylpentapeptide beta-N-acetylglucosaminyltransferase activity"/>
    <property type="evidence" value="ECO:0007669"/>
    <property type="project" value="UniProtKB-UniRule"/>
</dbReference>
<evidence type="ECO:0000256" key="10">
    <source>
        <dbReference type="HAMAP-Rule" id="MF_00033"/>
    </source>
</evidence>
<protein>
    <recommendedName>
        <fullName evidence="10">UDP-N-acetylglucosamine--N-acetylmuramyl-(pentapeptide) pyrophosphoryl-undecaprenol N-acetylglucosamine transferase</fullName>
        <ecNumber evidence="10">2.4.1.227</ecNumber>
    </recommendedName>
    <alternativeName>
        <fullName evidence="10">Undecaprenyl-PP-MurNAc-pentapeptide-UDPGlcNAc GlcNAc transferase</fullName>
    </alternativeName>
</protein>
<dbReference type="HAMAP" id="MF_00033">
    <property type="entry name" value="MurG"/>
    <property type="match status" value="1"/>
</dbReference>
<dbReference type="GO" id="GO:0051991">
    <property type="term" value="F:UDP-N-acetyl-D-glucosamine:N-acetylmuramoyl-L-alanyl-D-glutamyl-meso-2,6-diaminopimelyl-D-alanyl-D-alanine-diphosphoundecaprenol 4-beta-N-acetylglucosaminlytransferase activity"/>
    <property type="evidence" value="ECO:0007669"/>
    <property type="project" value="RHEA"/>
</dbReference>
<accession>A0A0W0SPZ1</accession>
<feature type="domain" description="Glycosyltransferase family 28 N-terminal" evidence="11">
    <location>
        <begin position="5"/>
        <end position="141"/>
    </location>
</feature>
<comment type="caution">
    <text evidence="13">The sequence shown here is derived from an EMBL/GenBank/DDBJ whole genome shotgun (WGS) entry which is preliminary data.</text>
</comment>
<dbReference type="NCBIfam" id="NF009102">
    <property type="entry name" value="PRK12446.1"/>
    <property type="match status" value="1"/>
</dbReference>
<dbReference type="GO" id="GO:0005886">
    <property type="term" value="C:plasma membrane"/>
    <property type="evidence" value="ECO:0007669"/>
    <property type="project" value="UniProtKB-SubCell"/>
</dbReference>
<keyword evidence="5 10" id="KW-0133">Cell shape</keyword>
<evidence type="ECO:0000256" key="9">
    <source>
        <dbReference type="ARBA" id="ARBA00023316"/>
    </source>
</evidence>
<dbReference type="InterPro" id="IPR004276">
    <property type="entry name" value="GlycoTrans_28_N"/>
</dbReference>
<evidence type="ECO:0000259" key="11">
    <source>
        <dbReference type="Pfam" id="PF03033"/>
    </source>
</evidence>
<feature type="binding site" evidence="10">
    <location>
        <position position="167"/>
    </location>
    <ligand>
        <name>UDP-N-acetyl-alpha-D-glucosamine</name>
        <dbReference type="ChEBI" id="CHEBI:57705"/>
    </ligand>
</feature>
<evidence type="ECO:0000256" key="2">
    <source>
        <dbReference type="ARBA" id="ARBA00022618"/>
    </source>
</evidence>
<sequence>MNPRIVFTGGGTAGHVIPNLPLIEALQDEGWQVDYIGSEDGVEKGIISPLNISYHAVQSGKLRRYFSWQNFLDPFKIFLGIGQAYYLLRKLKTNVVFSKGGFVAFPIVFAAWLNRIPVIAHESDMSPGLANRLSFPFVNKICVTFAAAKQHFKNHQEKVEITGTPIRQELFNGSKEAGLALCGFKADKPCLLVVGGSQGSMRLNKVVRDALPSLIEHYQIIHLCGKGKLDASLQSQGDYCQLEYANKELADLLAAADVVVSRAGANSVYEILALQKPHILIPLSIQVSRGDQIQNARYFQKLGISQVLDDDTLTVELFLQAINEVNQNKDEIIKKIKALSIQSATLKIVALIKEQMHVESAKAV</sequence>
<comment type="subcellular location">
    <subcellularLocation>
        <location evidence="10">Cell membrane</location>
        <topology evidence="10">Peripheral membrane protein</topology>
        <orientation evidence="10">Cytoplasmic side</orientation>
    </subcellularLocation>
</comment>
<dbReference type="STRING" id="1212489.Ldro_2591"/>
<dbReference type="GO" id="GO:0051301">
    <property type="term" value="P:cell division"/>
    <property type="evidence" value="ECO:0007669"/>
    <property type="project" value="UniProtKB-KW"/>
</dbReference>
<keyword evidence="6 10" id="KW-0573">Peptidoglycan synthesis</keyword>
<evidence type="ECO:0000259" key="12">
    <source>
        <dbReference type="Pfam" id="PF04101"/>
    </source>
</evidence>
<evidence type="ECO:0000256" key="5">
    <source>
        <dbReference type="ARBA" id="ARBA00022960"/>
    </source>
</evidence>
<dbReference type="UniPathway" id="UPA00219"/>
<dbReference type="SUPFAM" id="SSF53756">
    <property type="entry name" value="UDP-Glycosyltransferase/glycogen phosphorylase"/>
    <property type="match status" value="1"/>
</dbReference>
<name>A0A0W0SPZ1_9GAMM</name>
<dbReference type="InterPro" id="IPR006009">
    <property type="entry name" value="GlcNAc_MurG"/>
</dbReference>
<comment type="caution">
    <text evidence="10">Lacks conserved residue(s) required for the propagation of feature annotation.</text>
</comment>
<dbReference type="AlphaFoldDB" id="A0A0W0SPZ1"/>
<evidence type="ECO:0000256" key="1">
    <source>
        <dbReference type="ARBA" id="ARBA00022475"/>
    </source>
</evidence>
<dbReference type="PATRIC" id="fig|1212489.4.peg.2731"/>
<evidence type="ECO:0000256" key="4">
    <source>
        <dbReference type="ARBA" id="ARBA00022679"/>
    </source>
</evidence>
<dbReference type="GO" id="GO:0008360">
    <property type="term" value="P:regulation of cell shape"/>
    <property type="evidence" value="ECO:0007669"/>
    <property type="project" value="UniProtKB-KW"/>
</dbReference>
<organism evidence="13 14">
    <name type="scientific">Legionella drozanskii LLAP-1</name>
    <dbReference type="NCBI Taxonomy" id="1212489"/>
    <lineage>
        <taxon>Bacteria</taxon>
        <taxon>Pseudomonadati</taxon>
        <taxon>Pseudomonadota</taxon>
        <taxon>Gammaproteobacteria</taxon>
        <taxon>Legionellales</taxon>
        <taxon>Legionellaceae</taxon>
        <taxon>Legionella</taxon>
    </lineage>
</organism>
<dbReference type="EMBL" id="LNXY01000028">
    <property type="protein sequence ID" value="KTC85419.1"/>
    <property type="molecule type" value="Genomic_DNA"/>
</dbReference>
<evidence type="ECO:0000256" key="3">
    <source>
        <dbReference type="ARBA" id="ARBA00022676"/>
    </source>
</evidence>
<keyword evidence="8 10" id="KW-0131">Cell cycle</keyword>
<proteinExistence type="inferred from homology"/>
<keyword evidence="4 10" id="KW-0808">Transferase</keyword>
<comment type="function">
    <text evidence="10">Cell wall formation. Catalyzes the transfer of a GlcNAc subunit on undecaprenyl-pyrophosphoryl-MurNAc-pentapeptide (lipid intermediate I) to form undecaprenyl-pyrophosphoryl-MurNAc-(pentapeptide)GlcNAc (lipid intermediate II).</text>
</comment>
<dbReference type="NCBIfam" id="TIGR01133">
    <property type="entry name" value="murG"/>
    <property type="match status" value="1"/>
</dbReference>
<dbReference type="EC" id="2.4.1.227" evidence="10"/>
<dbReference type="PANTHER" id="PTHR21015:SF27">
    <property type="entry name" value="UDP-N-ACETYLGLUCOSAMINE--N-ACETYLMURAMYL-(PENTAPEPTIDE) PYROPHOSPHORYL-UNDECAPRENOL N-ACETYLGLUCOSAMINE TRANSFERASE"/>
    <property type="match status" value="1"/>
</dbReference>
<dbReference type="Pfam" id="PF03033">
    <property type="entry name" value="Glyco_transf_28"/>
    <property type="match status" value="1"/>
</dbReference>
<dbReference type="InterPro" id="IPR007235">
    <property type="entry name" value="Glyco_trans_28_C"/>
</dbReference>